<keyword evidence="3" id="KW-1185">Reference proteome</keyword>
<feature type="domain" description="YdhG-like" evidence="1">
    <location>
        <begin position="65"/>
        <end position="170"/>
    </location>
</feature>
<evidence type="ECO:0000259" key="1">
    <source>
        <dbReference type="Pfam" id="PF08818"/>
    </source>
</evidence>
<evidence type="ECO:0000313" key="2">
    <source>
        <dbReference type="EMBL" id="SHI42829.1"/>
    </source>
</evidence>
<reference evidence="2 3" key="1">
    <citation type="submission" date="2016-11" db="EMBL/GenBank/DDBJ databases">
        <authorList>
            <person name="Jaros S."/>
            <person name="Januszkiewicz K."/>
            <person name="Wedrychowicz H."/>
        </authorList>
    </citation>
    <scope>NUCLEOTIDE SEQUENCE [LARGE SCALE GENOMIC DNA]</scope>
    <source>
        <strain evidence="2 3">CGMCC 1.8863</strain>
    </source>
</reference>
<dbReference type="AlphaFoldDB" id="A0A1M6B265"/>
<evidence type="ECO:0000313" key="3">
    <source>
        <dbReference type="Proteomes" id="UP000184231"/>
    </source>
</evidence>
<dbReference type="SUPFAM" id="SSF159888">
    <property type="entry name" value="YdhG-like"/>
    <property type="match status" value="1"/>
</dbReference>
<accession>A0A1M6B265</accession>
<dbReference type="Proteomes" id="UP000184231">
    <property type="component" value="Unassembled WGS sequence"/>
</dbReference>
<name>A0A1M6B265_9FLAO</name>
<protein>
    <recommendedName>
        <fullName evidence="1">YdhG-like domain-containing protein</fullName>
    </recommendedName>
</protein>
<proteinExistence type="predicted"/>
<dbReference type="Pfam" id="PF08818">
    <property type="entry name" value="DUF1801"/>
    <property type="match status" value="1"/>
</dbReference>
<dbReference type="STRING" id="558155.SAMN04487911_10240"/>
<dbReference type="EMBL" id="FQYX01000002">
    <property type="protein sequence ID" value="SHI42829.1"/>
    <property type="molecule type" value="Genomic_DNA"/>
</dbReference>
<gene>
    <name evidence="2" type="ORF">SAMN04487911_10240</name>
</gene>
<organism evidence="2 3">
    <name type="scientific">Arenibacter nanhaiticus</name>
    <dbReference type="NCBI Taxonomy" id="558155"/>
    <lineage>
        <taxon>Bacteria</taxon>
        <taxon>Pseudomonadati</taxon>
        <taxon>Bacteroidota</taxon>
        <taxon>Flavobacteriia</taxon>
        <taxon>Flavobacteriales</taxon>
        <taxon>Flavobacteriaceae</taxon>
        <taxon>Arenibacter</taxon>
    </lineage>
</organism>
<dbReference type="InterPro" id="IPR014922">
    <property type="entry name" value="YdhG-like"/>
</dbReference>
<sequence length="183" mass="21431">MWKGRILFTLKKNLEISAPKFIFATNYMRNDETRTEKKLGKMKDIHIITDPAVEVVFINYPDFIRDKMLDLRGVVIEAAKEIEGLTTLEETLKWGEPSFLTKNGSTIRMDWKPKSPKQYALYFKCTSRLVETFKTVFHDTFVFEGKRAIVFQLDDRIPKEELKYCIKAALMYHKVKQLPTLGI</sequence>